<gene>
    <name evidence="2" type="ORF">EIB73_11515</name>
</gene>
<dbReference type="AlphaFoldDB" id="A0A3G8XZN8"/>
<feature type="chain" id="PRO_5017939620" description="C1q domain-containing protein" evidence="1">
    <location>
        <begin position="19"/>
        <end position="252"/>
    </location>
</feature>
<dbReference type="InterPro" id="IPR008983">
    <property type="entry name" value="Tumour_necrosis_fac-like_dom"/>
</dbReference>
<feature type="signal peptide" evidence="1">
    <location>
        <begin position="1"/>
        <end position="18"/>
    </location>
</feature>
<organism evidence="2 3">
    <name type="scientific">Kaistella carnis</name>
    <dbReference type="NCBI Taxonomy" id="1241979"/>
    <lineage>
        <taxon>Bacteria</taxon>
        <taxon>Pseudomonadati</taxon>
        <taxon>Bacteroidota</taxon>
        <taxon>Flavobacteriia</taxon>
        <taxon>Flavobacteriales</taxon>
        <taxon>Weeksellaceae</taxon>
        <taxon>Chryseobacterium group</taxon>
        <taxon>Kaistella</taxon>
    </lineage>
</organism>
<dbReference type="OrthoDB" id="1255557at2"/>
<dbReference type="KEGG" id="ccas:EIB73_11515"/>
<dbReference type="RefSeq" id="WP_125025416.1">
    <property type="nucleotide sequence ID" value="NZ_CP034159.1"/>
</dbReference>
<keyword evidence="3" id="KW-1185">Reference proteome</keyword>
<sequence length="252" mass="26837">MKKNLFFFALLLIVFTNAQNVGVNTNDPKATLDVVGNPSDATKADGIILPRLTLAQLNAKTTYAAAQTGTLIYVTDVSGGSTVQSTAQVTAIGRYYFDGTNWRSDIPKSTIFTATLGTGAGATTNATIPATAFITVPLPQVTKNIGGGLWNATNNTYTIPISGTYIIKSSIRLTDGSSSRSVFQAVGKSNIDIPDGIWQTNPAPTGTGRWTMLYTRIAYFDQGDLVRLYMYSDGQVANLSDASLNITLLSLN</sequence>
<name>A0A3G8XZN8_9FLAO</name>
<evidence type="ECO:0000256" key="1">
    <source>
        <dbReference type="SAM" id="SignalP"/>
    </source>
</evidence>
<reference evidence="3" key="1">
    <citation type="submission" date="2018-11" db="EMBL/GenBank/DDBJ databases">
        <title>Proposal to divide the Flavobacteriaceae and reorganize its genera based on Amino Acid Identity values calculated from whole genome sequences.</title>
        <authorList>
            <person name="Nicholson A.C."/>
            <person name="Gulvik C.A."/>
            <person name="Whitney A.M."/>
            <person name="Humrighouse B.W."/>
            <person name="Bell M."/>
            <person name="Holmes B."/>
            <person name="Steigerwalt A.G."/>
            <person name="Villarma A."/>
            <person name="Sheth M."/>
            <person name="Batra D."/>
            <person name="Pryor J."/>
            <person name="Bernardet J.-F."/>
            <person name="Hugo C."/>
            <person name="Kampfer P."/>
            <person name="Newman J.D."/>
            <person name="McQuiston J.R."/>
        </authorList>
    </citation>
    <scope>NUCLEOTIDE SEQUENCE [LARGE SCALE GENOMIC DNA]</scope>
    <source>
        <strain evidence="3">G0081</strain>
    </source>
</reference>
<evidence type="ECO:0000313" key="2">
    <source>
        <dbReference type="EMBL" id="AZI33776.1"/>
    </source>
</evidence>
<dbReference type="SUPFAM" id="SSF49842">
    <property type="entry name" value="TNF-like"/>
    <property type="match status" value="1"/>
</dbReference>
<keyword evidence="1" id="KW-0732">Signal</keyword>
<accession>A0A3G8XZN8</accession>
<dbReference type="Gene3D" id="2.60.120.40">
    <property type="match status" value="1"/>
</dbReference>
<dbReference type="EMBL" id="CP034159">
    <property type="protein sequence ID" value="AZI33776.1"/>
    <property type="molecule type" value="Genomic_DNA"/>
</dbReference>
<evidence type="ECO:0000313" key="3">
    <source>
        <dbReference type="Proteomes" id="UP000270185"/>
    </source>
</evidence>
<proteinExistence type="predicted"/>
<evidence type="ECO:0008006" key="4">
    <source>
        <dbReference type="Google" id="ProtNLM"/>
    </source>
</evidence>
<dbReference type="Proteomes" id="UP000270185">
    <property type="component" value="Chromosome"/>
</dbReference>
<protein>
    <recommendedName>
        <fullName evidence="4">C1q domain-containing protein</fullName>
    </recommendedName>
</protein>